<keyword evidence="5 6" id="KW-0449">Lipoprotein</keyword>
<comment type="similarity">
    <text evidence="6">Belongs to the nlpA lipoprotein family.</text>
</comment>
<evidence type="ECO:0000313" key="9">
    <source>
        <dbReference type="EMBL" id="SDQ27909.1"/>
    </source>
</evidence>
<proteinExistence type="inferred from homology"/>
<evidence type="ECO:0000256" key="1">
    <source>
        <dbReference type="ARBA" id="ARBA00004635"/>
    </source>
</evidence>
<dbReference type="EMBL" id="FNKD01000001">
    <property type="protein sequence ID" value="SDQ27909.1"/>
    <property type="molecule type" value="Genomic_DNA"/>
</dbReference>
<dbReference type="PROSITE" id="PS51257">
    <property type="entry name" value="PROKAR_LIPOPROTEIN"/>
    <property type="match status" value="1"/>
</dbReference>
<dbReference type="GO" id="GO:0016020">
    <property type="term" value="C:membrane"/>
    <property type="evidence" value="ECO:0007669"/>
    <property type="project" value="UniProtKB-SubCell"/>
</dbReference>
<feature type="lipid moiety-binding region" description="S-diacylglycerol cysteine" evidence="7">
    <location>
        <position position="19"/>
    </location>
</feature>
<comment type="subcellular location">
    <subcellularLocation>
        <location evidence="1">Membrane</location>
        <topology evidence="1">Lipid-anchor</topology>
    </subcellularLocation>
</comment>
<dbReference type="Proteomes" id="UP000199444">
    <property type="component" value="Unassembled WGS sequence"/>
</dbReference>
<evidence type="ECO:0000256" key="6">
    <source>
        <dbReference type="PIRNR" id="PIRNR002854"/>
    </source>
</evidence>
<evidence type="ECO:0000256" key="5">
    <source>
        <dbReference type="ARBA" id="ARBA00023288"/>
    </source>
</evidence>
<keyword evidence="3" id="KW-0472">Membrane</keyword>
<keyword evidence="10" id="KW-1185">Reference proteome</keyword>
<evidence type="ECO:0000256" key="8">
    <source>
        <dbReference type="SAM" id="SignalP"/>
    </source>
</evidence>
<dbReference type="STRING" id="553311.SAMN05216231_1289"/>
<reference evidence="9 10" key="1">
    <citation type="submission" date="2016-10" db="EMBL/GenBank/DDBJ databases">
        <authorList>
            <person name="de Groot N.N."/>
        </authorList>
    </citation>
    <scope>NUCLEOTIDE SEQUENCE [LARGE SCALE GENOMIC DNA]</scope>
    <source>
        <strain evidence="9 10">CGMCC 1.10449</strain>
    </source>
</reference>
<dbReference type="PANTHER" id="PTHR30429">
    <property type="entry name" value="D-METHIONINE-BINDING LIPOPROTEIN METQ"/>
    <property type="match status" value="1"/>
</dbReference>
<dbReference type="PANTHER" id="PTHR30429:SF0">
    <property type="entry name" value="METHIONINE-BINDING LIPOPROTEIN METQ"/>
    <property type="match status" value="1"/>
</dbReference>
<organism evidence="9 10">
    <name type="scientific">Virgibacillus salinus</name>
    <dbReference type="NCBI Taxonomy" id="553311"/>
    <lineage>
        <taxon>Bacteria</taxon>
        <taxon>Bacillati</taxon>
        <taxon>Bacillota</taxon>
        <taxon>Bacilli</taxon>
        <taxon>Bacillales</taxon>
        <taxon>Bacillaceae</taxon>
        <taxon>Virgibacillus</taxon>
    </lineage>
</organism>
<dbReference type="InterPro" id="IPR004872">
    <property type="entry name" value="Lipoprotein_NlpA"/>
</dbReference>
<dbReference type="RefSeq" id="WP_092492092.1">
    <property type="nucleotide sequence ID" value="NZ_FNKD01000001.1"/>
</dbReference>
<name>A0A1H0ZKL9_9BACI</name>
<dbReference type="Pfam" id="PF03180">
    <property type="entry name" value="Lipoprotein_9"/>
    <property type="match status" value="1"/>
</dbReference>
<feature type="chain" id="PRO_5039559338" description="Lipoprotein" evidence="8">
    <location>
        <begin position="21"/>
        <end position="274"/>
    </location>
</feature>
<gene>
    <name evidence="9" type="ORF">SAMN05216231_1289</name>
</gene>
<evidence type="ECO:0000256" key="7">
    <source>
        <dbReference type="PIRSR" id="PIRSR002854-1"/>
    </source>
</evidence>
<protein>
    <recommendedName>
        <fullName evidence="6">Lipoprotein</fullName>
    </recommendedName>
</protein>
<sequence length="274" mass="30040">MKKILVFVTIFFVVTLAACGGDESSSDDNVIKVGASSTPHAQILEKAKPILKEKGITLKIEEYTDYVLPNEDLSSGELDANYFQHIPYLNKQIADIGYDFTHIGGIHIEPIGIYSKTINSVDEVAKGTEVLMSRSVADHGRVLSLLEKEGLIKLSEKVDKVEATTEDIVENPKDLKFSYDYDAAFLPELYESEENTLVAINTNYAIGADLNPLEDALILEGEESPYVNVVAVKTGNKGSESLNTLVDVLHSEKIQNFILEKFDGAVVPVDGEAK</sequence>
<evidence type="ECO:0000256" key="3">
    <source>
        <dbReference type="ARBA" id="ARBA00023136"/>
    </source>
</evidence>
<dbReference type="SUPFAM" id="SSF53850">
    <property type="entry name" value="Periplasmic binding protein-like II"/>
    <property type="match status" value="1"/>
</dbReference>
<accession>A0A1H0ZKL9</accession>
<keyword evidence="4" id="KW-0564">Palmitate</keyword>
<evidence type="ECO:0000256" key="4">
    <source>
        <dbReference type="ARBA" id="ARBA00023139"/>
    </source>
</evidence>
<keyword evidence="2 8" id="KW-0732">Signal</keyword>
<dbReference type="Gene3D" id="3.40.190.10">
    <property type="entry name" value="Periplasmic binding protein-like II"/>
    <property type="match status" value="2"/>
</dbReference>
<evidence type="ECO:0000256" key="2">
    <source>
        <dbReference type="ARBA" id="ARBA00022729"/>
    </source>
</evidence>
<feature type="signal peptide" evidence="8">
    <location>
        <begin position="1"/>
        <end position="20"/>
    </location>
</feature>
<evidence type="ECO:0000313" key="10">
    <source>
        <dbReference type="Proteomes" id="UP000199444"/>
    </source>
</evidence>
<dbReference type="AlphaFoldDB" id="A0A1H0ZKL9"/>
<dbReference type="PIRSF" id="PIRSF002854">
    <property type="entry name" value="MetQ"/>
    <property type="match status" value="1"/>
</dbReference>